<reference evidence="2 3" key="1">
    <citation type="submission" date="2010-06" db="EMBL/GenBank/DDBJ databases">
        <title>Complete sequence plasmid of Methanohalobium evestigatum Z-7303.</title>
        <authorList>
            <consortium name="US DOE Joint Genome Institute"/>
            <person name="Lucas S."/>
            <person name="Copeland A."/>
            <person name="Lapidus A."/>
            <person name="Cheng J.-F."/>
            <person name="Bruce D."/>
            <person name="Goodwin L."/>
            <person name="Pitluck S."/>
            <person name="Saunders E."/>
            <person name="Detter J.C."/>
            <person name="Han C."/>
            <person name="Tapia R."/>
            <person name="Land M."/>
            <person name="Hauser L."/>
            <person name="Kyrpides N."/>
            <person name="Mikhailova N."/>
            <person name="Sieprawska-Lupa M."/>
            <person name="Whitman W.B."/>
            <person name="Anderson I."/>
            <person name="Woyke T."/>
        </authorList>
    </citation>
    <scope>NUCLEOTIDE SEQUENCE [LARGE SCALE GENOMIC DNA]</scope>
    <source>
        <strain evidence="3">ATCC BAA-1072 / DSM 3721 / NBRC 107634 / OCM 161 / Z-7303</strain>
        <plasmid evidence="3">Plasmid pMETEV01</plasmid>
    </source>
</reference>
<gene>
    <name evidence="2" type="ordered locus">Metev_2313</name>
</gene>
<dbReference type="Gene3D" id="3.40.50.300">
    <property type="entry name" value="P-loop containing nucleotide triphosphate hydrolases"/>
    <property type="match status" value="2"/>
</dbReference>
<organism evidence="2 3">
    <name type="scientific">Methanohalobium evestigatum (strain ATCC BAA-1072 / DSM 3721 / NBRC 107634 / OCM 161 / Z-7303)</name>
    <dbReference type="NCBI Taxonomy" id="644295"/>
    <lineage>
        <taxon>Archaea</taxon>
        <taxon>Methanobacteriati</taxon>
        <taxon>Methanobacteriota</taxon>
        <taxon>Stenosarchaea group</taxon>
        <taxon>Methanomicrobia</taxon>
        <taxon>Methanosarcinales</taxon>
        <taxon>Methanosarcinaceae</taxon>
        <taxon>Methanohalobium</taxon>
    </lineage>
</organism>
<feature type="domain" description="RAP" evidence="1">
    <location>
        <begin position="765"/>
        <end position="822"/>
    </location>
</feature>
<dbReference type="EMBL" id="CP002070">
    <property type="protein sequence ID" value="ADI75125.1"/>
    <property type="molecule type" value="Genomic_DNA"/>
</dbReference>
<proteinExistence type="predicted"/>
<dbReference type="InterPro" id="IPR041679">
    <property type="entry name" value="DNA2/NAM7-like_C"/>
</dbReference>
<dbReference type="Pfam" id="PF13087">
    <property type="entry name" value="AAA_12"/>
    <property type="match status" value="1"/>
</dbReference>
<dbReference type="KEGG" id="mev:Metev_2313"/>
<dbReference type="Pfam" id="PF13086">
    <property type="entry name" value="AAA_11"/>
    <property type="match status" value="1"/>
</dbReference>
<dbReference type="InterPro" id="IPR049468">
    <property type="entry name" value="Restrct_endonuc-II-like_dom"/>
</dbReference>
<evidence type="ECO:0000259" key="1">
    <source>
        <dbReference type="SMART" id="SM00952"/>
    </source>
</evidence>
<dbReference type="InterPro" id="IPR013584">
    <property type="entry name" value="RAP"/>
</dbReference>
<sequence length="835" mass="95436">MKLALNLRFDAMLKTSGFSTFRYYKITGINHGSLAARHLLLEGNLDTLDYILALSKDERYSKLIDALNMLENSNTTTLTELAAYWDKYTENINWFYEQVKGLGISESLNTDELENLHKDLADMISIQNRVNANNSALNVIRKANKGDLIYPGADCIELRDAIEAAKIIHSVDIPANMRQNLFVKDYKSQKDYLSKMAANIYSDLGKVDSASSEAKDIAHIDFEDFFKGDSEKLEIQYLIDTIVRAENNPEELQNWSKFIDTVEKASEAGISPVIDTYLSGDLYFENLDTTYEQVLYRNLAHIAYEKYPELNRFSGLKQEEARERFRKTDRELIDLERKYLRAKLAKAPITRRNSEGLPRDKTELGLINHERSKKRKHISFRDLMNRAGKAIQELKPCFMMSPLSVSQYLKPGTSEFDLVVIDEASQMKPEDSLGALARSKQIVVVGDPKQLPPTSFFERLGGDDNETEENDADTVESILEMAMRCWQPYRRLLWHYRSRHESLIDFSNKKFYNDQLIVFPSPVTNHPSYGVHMEYVGGTCRKGGTNIKEAQRVAEAAVEFMQTNPEQSLGVVAMNKVQTDLIEDEVSRLLTENTAAYNYIEHWDKINGGLESFFVKNLENVQGDERDVIFISTTYGPDSESGKVHQRFGPINSNVGYRRLNVLFTRAKEQVQLFTSMRPSDVRVNEENVNFGRRALHDYLEYAATGRLQGGDGSSNEPENDFERHVKEHLEKRGFDVDCQVGVSGYFIDLAVSHPAFSDGYLAGIECDGATYHSAKSARDRDRLRQEILENLGWDIYRVWSTDWFANPKKETDKLEQYIHSLLETKAPVTLEKAA</sequence>
<dbReference type="FunFam" id="3.40.960.10:FF:000002">
    <property type="entry name" value="DNA helicase related protein"/>
    <property type="match status" value="1"/>
</dbReference>
<dbReference type="InterPro" id="IPR041677">
    <property type="entry name" value="DNA2/NAM7_AAA_11"/>
</dbReference>
<dbReference type="Proteomes" id="UP000000391">
    <property type="component" value="Plasmid pMETEV01"/>
</dbReference>
<dbReference type="Gene3D" id="3.40.960.10">
    <property type="entry name" value="VSR Endonuclease"/>
    <property type="match status" value="1"/>
</dbReference>
<accession>D7EC03</accession>
<geneLocation type="plasmid" evidence="2 3">
    <name>pMETEV01</name>
</geneLocation>
<dbReference type="SUPFAM" id="SSF52540">
    <property type="entry name" value="P-loop containing nucleoside triphosphate hydrolases"/>
    <property type="match status" value="1"/>
</dbReference>
<keyword evidence="2" id="KW-0614">Plasmid</keyword>
<dbReference type="PANTHER" id="PTHR10887:SF495">
    <property type="entry name" value="HELICASE SENATAXIN ISOFORM X1-RELATED"/>
    <property type="match status" value="1"/>
</dbReference>
<evidence type="ECO:0000313" key="2">
    <source>
        <dbReference type="EMBL" id="ADI75125.1"/>
    </source>
</evidence>
<evidence type="ECO:0000313" key="3">
    <source>
        <dbReference type="Proteomes" id="UP000000391"/>
    </source>
</evidence>
<name>D7EC03_METEZ</name>
<dbReference type="PANTHER" id="PTHR10887">
    <property type="entry name" value="DNA2/NAM7 HELICASE FAMILY"/>
    <property type="match status" value="1"/>
</dbReference>
<dbReference type="InterPro" id="IPR045055">
    <property type="entry name" value="DNA2/NAM7-like"/>
</dbReference>
<dbReference type="AlphaFoldDB" id="D7EC03"/>
<protein>
    <recommendedName>
        <fullName evidence="1">RAP domain-containing protein</fullName>
    </recommendedName>
</protein>
<dbReference type="InterPro" id="IPR047187">
    <property type="entry name" value="SF1_C_Upf1"/>
</dbReference>
<dbReference type="InterPro" id="IPR011335">
    <property type="entry name" value="Restrct_endonuc-II-like"/>
</dbReference>
<dbReference type="InterPro" id="IPR027417">
    <property type="entry name" value="P-loop_NTPase"/>
</dbReference>
<dbReference type="CDD" id="cd18808">
    <property type="entry name" value="SF1_C_Upf1"/>
    <property type="match status" value="1"/>
</dbReference>
<dbReference type="GO" id="GO:0004386">
    <property type="term" value="F:helicase activity"/>
    <property type="evidence" value="ECO:0007669"/>
    <property type="project" value="InterPro"/>
</dbReference>
<dbReference type="SMART" id="SM00952">
    <property type="entry name" value="RAP"/>
    <property type="match status" value="1"/>
</dbReference>
<dbReference type="HOGENOM" id="CLU_340004_0_0_2"/>
<dbReference type="SUPFAM" id="SSF52980">
    <property type="entry name" value="Restriction endonuclease-like"/>
    <property type="match status" value="1"/>
</dbReference>
<dbReference type="Pfam" id="PF18741">
    <property type="entry name" value="MTES_1575"/>
    <property type="match status" value="1"/>
</dbReference>
<keyword evidence="3" id="KW-1185">Reference proteome</keyword>